<gene>
    <name evidence="1" type="ORF">C8D87_104292</name>
</gene>
<evidence type="ECO:0000313" key="1">
    <source>
        <dbReference type="EMBL" id="RAS65741.1"/>
    </source>
</evidence>
<organism evidence="1 2">
    <name type="scientific">Lentzea atacamensis</name>
    <dbReference type="NCBI Taxonomy" id="531938"/>
    <lineage>
        <taxon>Bacteria</taxon>
        <taxon>Bacillati</taxon>
        <taxon>Actinomycetota</taxon>
        <taxon>Actinomycetes</taxon>
        <taxon>Pseudonocardiales</taxon>
        <taxon>Pseudonocardiaceae</taxon>
        <taxon>Lentzea</taxon>
    </lineage>
</organism>
<dbReference type="Proteomes" id="UP000248714">
    <property type="component" value="Unassembled WGS sequence"/>
</dbReference>
<comment type="caution">
    <text evidence="1">The sequence shown here is derived from an EMBL/GenBank/DDBJ whole genome shotgun (WGS) entry which is preliminary data.</text>
</comment>
<keyword evidence="2" id="KW-1185">Reference proteome</keyword>
<dbReference type="EMBL" id="QLTT01000004">
    <property type="protein sequence ID" value="RAS65741.1"/>
    <property type="molecule type" value="Genomic_DNA"/>
</dbReference>
<accession>A0ABX9EBN7</accession>
<sequence length="57" mass="6465">MWGAGTWSFHSADGKRQVSLAVNLRRWNNKAIDEAVAAFQRKALHDRTVPQSTDGRR</sequence>
<name>A0ABX9EBN7_9PSEU</name>
<proteinExistence type="predicted"/>
<reference evidence="1 2" key="1">
    <citation type="submission" date="2018-06" db="EMBL/GenBank/DDBJ databases">
        <title>Genomic Encyclopedia of Type Strains, Phase IV (KMG-IV): sequencing the most valuable type-strain genomes for metagenomic binning, comparative biology and taxonomic classification.</title>
        <authorList>
            <person name="Goeker M."/>
        </authorList>
    </citation>
    <scope>NUCLEOTIDE SEQUENCE [LARGE SCALE GENOMIC DNA]</scope>
    <source>
        <strain evidence="1 2">DSM 45479</strain>
    </source>
</reference>
<dbReference type="RefSeq" id="WP_170166505.1">
    <property type="nucleotide sequence ID" value="NZ_QLTT01000004.1"/>
</dbReference>
<evidence type="ECO:0000313" key="2">
    <source>
        <dbReference type="Proteomes" id="UP000248714"/>
    </source>
</evidence>
<protein>
    <submittedName>
        <fullName evidence="1">Uncharacterized protein</fullName>
    </submittedName>
</protein>